<dbReference type="EMBL" id="QHHQ01000003">
    <property type="protein sequence ID" value="RAI01066.1"/>
    <property type="molecule type" value="Genomic_DNA"/>
</dbReference>
<dbReference type="Proteomes" id="UP000249590">
    <property type="component" value="Unassembled WGS sequence"/>
</dbReference>
<evidence type="ECO:0000256" key="2">
    <source>
        <dbReference type="ARBA" id="ARBA00023315"/>
    </source>
</evidence>
<dbReference type="SUPFAM" id="SSF55729">
    <property type="entry name" value="Acyl-CoA N-acyltransferases (Nat)"/>
    <property type="match status" value="1"/>
</dbReference>
<keyword evidence="6" id="KW-1185">Reference proteome</keyword>
<proteinExistence type="predicted"/>
<keyword evidence="2" id="KW-0012">Acyltransferase</keyword>
<accession>A0A8B2NMZ9</accession>
<dbReference type="Gene3D" id="3.40.630.30">
    <property type="match status" value="1"/>
</dbReference>
<feature type="region of interest" description="Disordered" evidence="3">
    <location>
        <begin position="14"/>
        <end position="34"/>
    </location>
</feature>
<evidence type="ECO:0000256" key="3">
    <source>
        <dbReference type="SAM" id="MobiDB-lite"/>
    </source>
</evidence>
<evidence type="ECO:0000313" key="5">
    <source>
        <dbReference type="EMBL" id="RAI01066.1"/>
    </source>
</evidence>
<protein>
    <submittedName>
        <fullName evidence="5">DNA primase</fullName>
    </submittedName>
</protein>
<dbReference type="PANTHER" id="PTHR43877">
    <property type="entry name" value="AMINOALKYLPHOSPHONATE N-ACETYLTRANSFERASE-RELATED-RELATED"/>
    <property type="match status" value="1"/>
</dbReference>
<feature type="compositionally biased region" description="Basic residues" evidence="3">
    <location>
        <begin position="14"/>
        <end position="23"/>
    </location>
</feature>
<dbReference type="OrthoDB" id="7871902at2"/>
<dbReference type="GO" id="GO:0016747">
    <property type="term" value="F:acyltransferase activity, transferring groups other than amino-acyl groups"/>
    <property type="evidence" value="ECO:0007669"/>
    <property type="project" value="InterPro"/>
</dbReference>
<feature type="domain" description="N-acetyltransferase" evidence="4">
    <location>
        <begin position="36"/>
        <end position="184"/>
    </location>
</feature>
<dbReference type="InterPro" id="IPR050832">
    <property type="entry name" value="Bact_Acetyltransf"/>
</dbReference>
<keyword evidence="1" id="KW-0808">Transferase</keyword>
<gene>
    <name evidence="5" type="ORF">DLJ53_17780</name>
</gene>
<dbReference type="PROSITE" id="PS51186">
    <property type="entry name" value="GNAT"/>
    <property type="match status" value="1"/>
</dbReference>
<evidence type="ECO:0000313" key="6">
    <source>
        <dbReference type="Proteomes" id="UP000249590"/>
    </source>
</evidence>
<name>A0A8B2NMZ9_9HYPH</name>
<comment type="caution">
    <text evidence="5">The sequence shown here is derived from an EMBL/GenBank/DDBJ whole genome shotgun (WGS) entry which is preliminary data.</text>
</comment>
<dbReference type="AlphaFoldDB" id="A0A8B2NMZ9"/>
<sequence length="184" mass="20090">MFFAVACCEGRASRARRGAHTPKPKSPNARGPDVTLSLRPNDPLDLEPLSSLLTDAADLSLVNPSAKHPFDPLEWMEKWLAEPDDASFYVLDEAGQEVGFFALRVGVGPEVRHLTYVYIAPEMRGGAGHAVTAMAEDMARRLGARSLSLKVETDNAPALSVYQSAGYEELSRRSGMATMRRDLD</sequence>
<evidence type="ECO:0000256" key="1">
    <source>
        <dbReference type="ARBA" id="ARBA00022679"/>
    </source>
</evidence>
<reference evidence="5 6" key="1">
    <citation type="submission" date="2018-05" db="EMBL/GenBank/DDBJ databases">
        <title>Acuticoccus sediminis sp. nov., isolated from deep-sea sediment of Indian Ocean.</title>
        <authorList>
            <person name="Liu X."/>
            <person name="Lai Q."/>
            <person name="Du Y."/>
            <person name="Sun F."/>
            <person name="Zhang X."/>
            <person name="Wang S."/>
            <person name="Shao Z."/>
        </authorList>
    </citation>
    <scope>NUCLEOTIDE SEQUENCE [LARGE SCALE GENOMIC DNA]</scope>
    <source>
        <strain evidence="5 6">PTG4-2</strain>
    </source>
</reference>
<dbReference type="InterPro" id="IPR016181">
    <property type="entry name" value="Acyl_CoA_acyltransferase"/>
</dbReference>
<dbReference type="PANTHER" id="PTHR43877:SF2">
    <property type="entry name" value="AMINOALKYLPHOSPHONATE N-ACETYLTRANSFERASE-RELATED"/>
    <property type="match status" value="1"/>
</dbReference>
<dbReference type="InterPro" id="IPR000182">
    <property type="entry name" value="GNAT_dom"/>
</dbReference>
<dbReference type="Pfam" id="PF00583">
    <property type="entry name" value="Acetyltransf_1"/>
    <property type="match status" value="1"/>
</dbReference>
<organism evidence="5 6">
    <name type="scientific">Acuticoccus sediminis</name>
    <dbReference type="NCBI Taxonomy" id="2184697"/>
    <lineage>
        <taxon>Bacteria</taxon>
        <taxon>Pseudomonadati</taxon>
        <taxon>Pseudomonadota</taxon>
        <taxon>Alphaproteobacteria</taxon>
        <taxon>Hyphomicrobiales</taxon>
        <taxon>Amorphaceae</taxon>
        <taxon>Acuticoccus</taxon>
    </lineage>
</organism>
<evidence type="ECO:0000259" key="4">
    <source>
        <dbReference type="PROSITE" id="PS51186"/>
    </source>
</evidence>